<protein>
    <submittedName>
        <fullName evidence="1">Uncharacterized protein</fullName>
    </submittedName>
</protein>
<reference evidence="1" key="1">
    <citation type="submission" date="2019-09" db="EMBL/GenBank/DDBJ databases">
        <title>Genomic analysis of Haloferax sp. CBA1149.</title>
        <authorList>
            <person name="Roh S.W."/>
        </authorList>
    </citation>
    <scope>NUCLEOTIDE SEQUENCE</scope>
    <source>
        <strain evidence="1">CBA1149</strain>
    </source>
</reference>
<evidence type="ECO:0000313" key="1">
    <source>
        <dbReference type="EMBL" id="KAB1187263.1"/>
    </source>
</evidence>
<dbReference type="RefSeq" id="WP_151135737.1">
    <property type="nucleotide sequence ID" value="NZ_VZUS01000001.1"/>
</dbReference>
<accession>A0A643JUV9</accession>
<dbReference type="AlphaFoldDB" id="A0A643JUV9"/>
<dbReference type="InterPro" id="IPR043830">
    <property type="entry name" value="DUF5807"/>
</dbReference>
<name>A0A643JUV9_9EURY</name>
<proteinExistence type="predicted"/>
<comment type="caution">
    <text evidence="1">The sequence shown here is derived from an EMBL/GenBank/DDBJ whole genome shotgun (WGS) entry which is preliminary data.</text>
</comment>
<dbReference type="Pfam" id="PF19123">
    <property type="entry name" value="DUF5807"/>
    <property type="match status" value="1"/>
</dbReference>
<gene>
    <name evidence="1" type="ORF">Hfx1149_04165</name>
</gene>
<dbReference type="EMBL" id="VZUS01000001">
    <property type="protein sequence ID" value="KAB1187263.1"/>
    <property type="molecule type" value="Genomic_DNA"/>
</dbReference>
<organism evidence="1">
    <name type="scientific">Haloferax sp. CBA1149</name>
    <dbReference type="NCBI Taxonomy" id="2650753"/>
    <lineage>
        <taxon>Archaea</taxon>
        <taxon>Methanobacteriati</taxon>
        <taxon>Methanobacteriota</taxon>
        <taxon>Stenosarchaea group</taxon>
        <taxon>Halobacteria</taxon>
        <taxon>Halobacteriales</taxon>
        <taxon>Haloferacaceae</taxon>
        <taxon>Haloferax</taxon>
    </lineage>
</organism>
<sequence length="142" mass="15479">MSKVAEYLSGERLDDVALYLTHEYLDSQGKLPNMGEEVENGYILIVPGDDGRRAFAAGTGMDAMEFAQTAMGNDGDIDRDLSGGVCPDATSDENHEAKFIFSFAEAQNEEVGGIYEEGDVIHAYAKCTCGTTYSDRWVVDDE</sequence>